<evidence type="ECO:0000256" key="3">
    <source>
        <dbReference type="ARBA" id="ARBA00023002"/>
    </source>
</evidence>
<gene>
    <name evidence="4 10" type="primary">proC</name>
    <name evidence="10" type="ORF">SUTMEG_05980</name>
</gene>
<dbReference type="AlphaFoldDB" id="A0A2Z6IAT8"/>
<dbReference type="InterPro" id="IPR008927">
    <property type="entry name" value="6-PGluconate_DH-like_C_sf"/>
</dbReference>
<dbReference type="HAMAP" id="MF_01925">
    <property type="entry name" value="P5C_reductase"/>
    <property type="match status" value="1"/>
</dbReference>
<feature type="domain" description="Pyrroline-5-carboxylate reductase catalytic N-terminal" evidence="8">
    <location>
        <begin position="5"/>
        <end position="80"/>
    </location>
</feature>
<dbReference type="Pfam" id="PF03807">
    <property type="entry name" value="F420_oxidored"/>
    <property type="match status" value="1"/>
</dbReference>
<keyword evidence="11" id="KW-1185">Reference proteome</keyword>
<evidence type="ECO:0000256" key="5">
    <source>
        <dbReference type="NCBIfam" id="TIGR00112"/>
    </source>
</evidence>
<evidence type="ECO:0000256" key="7">
    <source>
        <dbReference type="RuleBase" id="RU003903"/>
    </source>
</evidence>
<dbReference type="RefSeq" id="WP_120176387.1">
    <property type="nucleotide sequence ID" value="NZ_AP018786.1"/>
</dbReference>
<evidence type="ECO:0000256" key="6">
    <source>
        <dbReference type="PIRSR" id="PIRSR000193-1"/>
    </source>
</evidence>
<evidence type="ECO:0000256" key="2">
    <source>
        <dbReference type="ARBA" id="ARBA00022857"/>
    </source>
</evidence>
<dbReference type="FunFam" id="1.10.3730.10:FF:000001">
    <property type="entry name" value="Pyrroline-5-carboxylate reductase"/>
    <property type="match status" value="1"/>
</dbReference>
<dbReference type="Gene3D" id="3.40.50.720">
    <property type="entry name" value="NAD(P)-binding Rossmann-like Domain"/>
    <property type="match status" value="1"/>
</dbReference>
<dbReference type="Pfam" id="PF14748">
    <property type="entry name" value="P5CR_dimer"/>
    <property type="match status" value="1"/>
</dbReference>
<reference evidence="10 11" key="1">
    <citation type="journal article" date="2018" name="Int. J. Syst. Evol. Microbiol.">
        <title>Mesosutterella multiformis gen. nov., sp. nov., a member of the family Sutterellaceae and Sutterella megalosphaeroides sp. nov., isolated from human faeces.</title>
        <authorList>
            <person name="Sakamoto M."/>
            <person name="Ikeyama N."/>
            <person name="Kunihiro T."/>
            <person name="Iino T."/>
            <person name="Yuki M."/>
            <person name="Ohkuma M."/>
        </authorList>
    </citation>
    <scope>NUCLEOTIDE SEQUENCE [LARGE SCALE GENOMIC DNA]</scope>
    <source>
        <strain evidence="10 11">6FBBBH3</strain>
    </source>
</reference>
<evidence type="ECO:0000256" key="4">
    <source>
        <dbReference type="HAMAP-Rule" id="MF_01925"/>
    </source>
</evidence>
<feature type="binding site" evidence="6">
    <location>
        <begin position="8"/>
        <end position="13"/>
    </location>
    <ligand>
        <name>NADP(+)</name>
        <dbReference type="ChEBI" id="CHEBI:58349"/>
    </ligand>
</feature>
<dbReference type="Gene3D" id="1.10.3730.10">
    <property type="entry name" value="ProC C-terminal domain-like"/>
    <property type="match status" value="1"/>
</dbReference>
<comment type="catalytic activity">
    <reaction evidence="4">
        <text>L-proline + NAD(+) = (S)-1-pyrroline-5-carboxylate + NADH + 2 H(+)</text>
        <dbReference type="Rhea" id="RHEA:14105"/>
        <dbReference type="ChEBI" id="CHEBI:15378"/>
        <dbReference type="ChEBI" id="CHEBI:17388"/>
        <dbReference type="ChEBI" id="CHEBI:57540"/>
        <dbReference type="ChEBI" id="CHEBI:57945"/>
        <dbReference type="ChEBI" id="CHEBI:60039"/>
        <dbReference type="EC" id="1.5.1.2"/>
    </reaction>
</comment>
<dbReference type="GO" id="GO:0004735">
    <property type="term" value="F:pyrroline-5-carboxylate reductase activity"/>
    <property type="evidence" value="ECO:0007669"/>
    <property type="project" value="UniProtKB-UniRule"/>
</dbReference>
<evidence type="ECO:0000256" key="1">
    <source>
        <dbReference type="ARBA" id="ARBA00005525"/>
    </source>
</evidence>
<dbReference type="NCBIfam" id="TIGR00112">
    <property type="entry name" value="proC"/>
    <property type="match status" value="1"/>
</dbReference>
<dbReference type="PIRSF" id="PIRSF000193">
    <property type="entry name" value="Pyrrol-5-carb_rd"/>
    <property type="match status" value="1"/>
</dbReference>
<dbReference type="PANTHER" id="PTHR11645:SF0">
    <property type="entry name" value="PYRROLINE-5-CARBOXYLATE REDUCTASE 3"/>
    <property type="match status" value="1"/>
</dbReference>
<keyword evidence="3 4" id="KW-0560">Oxidoreductase</keyword>
<dbReference type="Proteomes" id="UP000271003">
    <property type="component" value="Chromosome"/>
</dbReference>
<keyword evidence="4" id="KW-0963">Cytoplasm</keyword>
<dbReference type="UniPathway" id="UPA00098">
    <property type="reaction ID" value="UER00361"/>
</dbReference>
<keyword evidence="2 4" id="KW-0521">NADP</keyword>
<dbReference type="SUPFAM" id="SSF51735">
    <property type="entry name" value="NAD(P)-binding Rossmann-fold domains"/>
    <property type="match status" value="1"/>
</dbReference>
<dbReference type="InterPro" id="IPR028939">
    <property type="entry name" value="P5C_Rdtase_cat_N"/>
</dbReference>
<dbReference type="InterPro" id="IPR036291">
    <property type="entry name" value="NAD(P)-bd_dom_sf"/>
</dbReference>
<dbReference type="GO" id="GO:0055129">
    <property type="term" value="P:L-proline biosynthetic process"/>
    <property type="evidence" value="ECO:0007669"/>
    <property type="project" value="UniProtKB-UniRule"/>
</dbReference>
<name>A0A2Z6IAT8_9BURK</name>
<dbReference type="KEGG" id="sutt:SUTMEG_05980"/>
<comment type="subcellular location">
    <subcellularLocation>
        <location evidence="4">Cytoplasm</location>
    </subcellularLocation>
</comment>
<dbReference type="InterPro" id="IPR029036">
    <property type="entry name" value="P5CR_dimer"/>
</dbReference>
<comment type="function">
    <text evidence="4">Catalyzes the reduction of 1-pyrroline-5-carboxylate (PCA) to L-proline.</text>
</comment>
<dbReference type="PANTHER" id="PTHR11645">
    <property type="entry name" value="PYRROLINE-5-CARBOXYLATE REDUCTASE"/>
    <property type="match status" value="1"/>
</dbReference>
<evidence type="ECO:0000259" key="9">
    <source>
        <dbReference type="Pfam" id="PF14748"/>
    </source>
</evidence>
<dbReference type="EC" id="1.5.1.2" evidence="4 5"/>
<evidence type="ECO:0000259" key="8">
    <source>
        <dbReference type="Pfam" id="PF03807"/>
    </source>
</evidence>
<feature type="domain" description="Pyrroline-5-carboxylate reductase dimerisation" evidence="9">
    <location>
        <begin position="159"/>
        <end position="263"/>
    </location>
</feature>
<evidence type="ECO:0000313" key="11">
    <source>
        <dbReference type="Proteomes" id="UP000271003"/>
    </source>
</evidence>
<comment type="similarity">
    <text evidence="1 4 7">Belongs to the pyrroline-5-carboxylate reductase family.</text>
</comment>
<proteinExistence type="inferred from homology"/>
<dbReference type="PROSITE" id="PS00521">
    <property type="entry name" value="P5CR"/>
    <property type="match status" value="1"/>
</dbReference>
<evidence type="ECO:0000313" key="10">
    <source>
        <dbReference type="EMBL" id="BBF22707.1"/>
    </source>
</evidence>
<dbReference type="GO" id="GO:0005737">
    <property type="term" value="C:cytoplasm"/>
    <property type="evidence" value="ECO:0007669"/>
    <property type="project" value="UniProtKB-SubCell"/>
</dbReference>
<sequence>MEHIIGFLGGGNMAGAMIGGLLKTTDPARIRVADRHPEKLEHFAEAGVRTYEGPGDWVTECTLLVLAVKPQNMKEAVEPYVPFLNPEGCALSIAAGIEASALSAWLGGYRVLRAMPNTPALVGCGMTGFWAPEGTPDEMLAAALAVLKASGDVVRVPDENGIDLVGAIPGSGPAYVFRFMEALEAAGLKRGLDPKAARSLALGTVYGAAMLARSSDEPFSRLREKVTSKGGTTAKALEVMNARDVDGMMDEAIEAALKRTAEMKALFR</sequence>
<dbReference type="InterPro" id="IPR053790">
    <property type="entry name" value="P5CR-like_CS"/>
</dbReference>
<comment type="pathway">
    <text evidence="4 7">Amino-acid biosynthesis; L-proline biosynthesis; L-proline from L-glutamate 5-semialdehyde: step 1/1.</text>
</comment>
<keyword evidence="4 7" id="KW-0028">Amino-acid biosynthesis</keyword>
<dbReference type="InterPro" id="IPR000304">
    <property type="entry name" value="Pyrroline-COOH_reductase"/>
</dbReference>
<organism evidence="10 11">
    <name type="scientific">Sutterella megalosphaeroides</name>
    <dbReference type="NCBI Taxonomy" id="2494234"/>
    <lineage>
        <taxon>Bacteria</taxon>
        <taxon>Pseudomonadati</taxon>
        <taxon>Pseudomonadota</taxon>
        <taxon>Betaproteobacteria</taxon>
        <taxon>Burkholderiales</taxon>
        <taxon>Sutterellaceae</taxon>
        <taxon>Sutterella</taxon>
    </lineage>
</organism>
<accession>A0A2Z6IAT8</accession>
<protein>
    <recommendedName>
        <fullName evidence="4 5">Pyrroline-5-carboxylate reductase</fullName>
        <shortName evidence="4">P5C reductase</shortName>
        <shortName evidence="4">P5CR</shortName>
        <ecNumber evidence="4 5">1.5.1.2</ecNumber>
    </recommendedName>
    <alternativeName>
        <fullName evidence="4">PCA reductase</fullName>
    </alternativeName>
</protein>
<comment type="catalytic activity">
    <reaction evidence="4 7">
        <text>L-proline + NADP(+) = (S)-1-pyrroline-5-carboxylate + NADPH + 2 H(+)</text>
        <dbReference type="Rhea" id="RHEA:14109"/>
        <dbReference type="ChEBI" id="CHEBI:15378"/>
        <dbReference type="ChEBI" id="CHEBI:17388"/>
        <dbReference type="ChEBI" id="CHEBI:57783"/>
        <dbReference type="ChEBI" id="CHEBI:58349"/>
        <dbReference type="ChEBI" id="CHEBI:60039"/>
        <dbReference type="EC" id="1.5.1.2"/>
    </reaction>
</comment>
<dbReference type="SUPFAM" id="SSF48179">
    <property type="entry name" value="6-phosphogluconate dehydrogenase C-terminal domain-like"/>
    <property type="match status" value="1"/>
</dbReference>
<keyword evidence="4 7" id="KW-0641">Proline biosynthesis</keyword>
<dbReference type="EMBL" id="AP018786">
    <property type="protein sequence ID" value="BBF22707.1"/>
    <property type="molecule type" value="Genomic_DNA"/>
</dbReference>
<feature type="binding site" evidence="6">
    <location>
        <begin position="67"/>
        <end position="70"/>
    </location>
    <ligand>
        <name>NADP(+)</name>
        <dbReference type="ChEBI" id="CHEBI:58349"/>
    </ligand>
</feature>
<dbReference type="OrthoDB" id="9805754at2"/>